<evidence type="ECO:0000256" key="4">
    <source>
        <dbReference type="ARBA" id="ARBA00023002"/>
    </source>
</evidence>
<evidence type="ECO:0000259" key="6">
    <source>
        <dbReference type="SMART" id="SM00829"/>
    </source>
</evidence>
<organism evidence="7 8">
    <name type="scientific">Microbacterium candidum</name>
    <dbReference type="NCBI Taxonomy" id="3041922"/>
    <lineage>
        <taxon>Bacteria</taxon>
        <taxon>Bacillati</taxon>
        <taxon>Actinomycetota</taxon>
        <taxon>Actinomycetes</taxon>
        <taxon>Micrococcales</taxon>
        <taxon>Microbacteriaceae</taxon>
        <taxon>Microbacterium</taxon>
    </lineage>
</organism>
<dbReference type="PROSITE" id="PS00059">
    <property type="entry name" value="ADH_ZINC"/>
    <property type="match status" value="1"/>
</dbReference>
<dbReference type="InterPro" id="IPR036291">
    <property type="entry name" value="NAD(P)-bd_dom_sf"/>
</dbReference>
<dbReference type="InterPro" id="IPR011032">
    <property type="entry name" value="GroES-like_sf"/>
</dbReference>
<evidence type="ECO:0000313" key="7">
    <source>
        <dbReference type="EMBL" id="MDL9978997.1"/>
    </source>
</evidence>
<dbReference type="SMART" id="SM00829">
    <property type="entry name" value="PKS_ER"/>
    <property type="match status" value="1"/>
</dbReference>
<accession>A0ABT7MX24</accession>
<dbReference type="PANTHER" id="PTHR43401">
    <property type="entry name" value="L-THREONINE 3-DEHYDROGENASE"/>
    <property type="match status" value="1"/>
</dbReference>
<evidence type="ECO:0000256" key="2">
    <source>
        <dbReference type="ARBA" id="ARBA00022723"/>
    </source>
</evidence>
<comment type="caution">
    <text evidence="7">The sequence shown here is derived from an EMBL/GenBank/DDBJ whole genome shotgun (WGS) entry which is preliminary data.</text>
</comment>
<dbReference type="RefSeq" id="WP_286288451.1">
    <property type="nucleotide sequence ID" value="NZ_JASXSZ010000002.1"/>
</dbReference>
<dbReference type="EMBL" id="JASXSZ010000002">
    <property type="protein sequence ID" value="MDL9978997.1"/>
    <property type="molecule type" value="Genomic_DNA"/>
</dbReference>
<evidence type="ECO:0000256" key="3">
    <source>
        <dbReference type="ARBA" id="ARBA00022833"/>
    </source>
</evidence>
<dbReference type="SUPFAM" id="SSF51735">
    <property type="entry name" value="NAD(P)-binding Rossmann-fold domains"/>
    <property type="match status" value="1"/>
</dbReference>
<protein>
    <submittedName>
        <fullName evidence="7">Zinc-dependent alcohol dehydrogenase family protein</fullName>
    </submittedName>
</protein>
<dbReference type="InterPro" id="IPR013149">
    <property type="entry name" value="ADH-like_C"/>
</dbReference>
<evidence type="ECO:0000256" key="1">
    <source>
        <dbReference type="ARBA" id="ARBA00001947"/>
    </source>
</evidence>
<evidence type="ECO:0000256" key="5">
    <source>
        <dbReference type="RuleBase" id="RU361277"/>
    </source>
</evidence>
<evidence type="ECO:0000313" key="8">
    <source>
        <dbReference type="Proteomes" id="UP001235064"/>
    </source>
</evidence>
<dbReference type="InterPro" id="IPR050129">
    <property type="entry name" value="Zn_alcohol_dh"/>
</dbReference>
<feature type="domain" description="Enoyl reductase (ER)" evidence="6">
    <location>
        <begin position="10"/>
        <end position="340"/>
    </location>
</feature>
<keyword evidence="2 5" id="KW-0479">Metal-binding</keyword>
<dbReference type="InterPro" id="IPR002328">
    <property type="entry name" value="ADH_Zn_CS"/>
</dbReference>
<dbReference type="InterPro" id="IPR013154">
    <property type="entry name" value="ADH-like_N"/>
</dbReference>
<dbReference type="PANTHER" id="PTHR43401:SF5">
    <property type="entry name" value="ALCOHOL DEHYDROGENASE-RELATED"/>
    <property type="match status" value="1"/>
</dbReference>
<dbReference type="InterPro" id="IPR020843">
    <property type="entry name" value="ER"/>
</dbReference>
<reference evidence="7 8" key="1">
    <citation type="submission" date="2023-06" db="EMBL/GenBank/DDBJ databases">
        <title>Microbacterium sp. nov., isolated from a waste landfill.</title>
        <authorList>
            <person name="Wen W."/>
        </authorList>
    </citation>
    <scope>NUCLEOTIDE SEQUENCE [LARGE SCALE GENOMIC DNA]</scope>
    <source>
        <strain evidence="7 8">ASV49</strain>
    </source>
</reference>
<keyword evidence="8" id="KW-1185">Reference proteome</keyword>
<dbReference type="Proteomes" id="UP001235064">
    <property type="component" value="Unassembled WGS sequence"/>
</dbReference>
<dbReference type="Gene3D" id="3.90.180.10">
    <property type="entry name" value="Medium-chain alcohol dehydrogenases, catalytic domain"/>
    <property type="match status" value="1"/>
</dbReference>
<keyword evidence="3 5" id="KW-0862">Zinc</keyword>
<gene>
    <name evidence="7" type="ORF">QSV35_06610</name>
</gene>
<name>A0ABT7MX24_9MICO</name>
<dbReference type="CDD" id="cd08260">
    <property type="entry name" value="Zn_ADH6"/>
    <property type="match status" value="1"/>
</dbReference>
<keyword evidence="4" id="KW-0560">Oxidoreductase</keyword>
<dbReference type="SUPFAM" id="SSF50129">
    <property type="entry name" value="GroES-like"/>
    <property type="match status" value="1"/>
</dbReference>
<comment type="cofactor">
    <cofactor evidence="1 5">
        <name>Zn(2+)</name>
        <dbReference type="ChEBI" id="CHEBI:29105"/>
    </cofactor>
</comment>
<dbReference type="Gene3D" id="3.40.50.720">
    <property type="entry name" value="NAD(P)-binding Rossmann-like Domain"/>
    <property type="match status" value="1"/>
</dbReference>
<dbReference type="Pfam" id="PF00107">
    <property type="entry name" value="ADH_zinc_N"/>
    <property type="match status" value="1"/>
</dbReference>
<sequence length="343" mass="35187">MRAVVYDEYGAVPRVREVPVPECPPDGAVIRVEATGVCRSDWHAWRGHDPVPLPMIPGHEFAGVVAEVGPEVRRFAAGDRVTAPFVNGCGACEWCLSGQAQVCPNQTQPGFTHEGSFAEYVVVRVADLNLVRLPDAVDAVTAASLGCRFATAFRAVATQAQVRAGEEVAVFGCGGVGLSAIMVARALGARVTAIDLSADALARARELGAAETVQSADPVDAVIAATGGGAHVTIDALGSAATANAAVRSLRRQGRHVQVGLMLGAAASAPLPWDRVIAWELHVAGSHGMAAADYPAMLQLIVDGALDPASLVGSTTDLEGASDALRAMDAPTPAAAGIVVARP</sequence>
<comment type="similarity">
    <text evidence="5">Belongs to the zinc-containing alcohol dehydrogenase family.</text>
</comment>
<proteinExistence type="inferred from homology"/>
<dbReference type="Pfam" id="PF08240">
    <property type="entry name" value="ADH_N"/>
    <property type="match status" value="1"/>
</dbReference>